<dbReference type="eggNOG" id="ENOG5033B0W">
    <property type="taxonomic scope" value="Bacteria"/>
</dbReference>
<evidence type="ECO:0000313" key="2">
    <source>
        <dbReference type="EMBL" id="ACK53140.1"/>
    </source>
</evidence>
<keyword evidence="1" id="KW-0472">Membrane</keyword>
<dbReference type="AlphaFoldDB" id="C4ZIK3"/>
<feature type="transmembrane region" description="Helical" evidence="1">
    <location>
        <begin position="93"/>
        <end position="112"/>
    </location>
</feature>
<protein>
    <submittedName>
        <fullName evidence="2">Uncharacterized protein</fullName>
    </submittedName>
</protein>
<evidence type="ECO:0000256" key="1">
    <source>
        <dbReference type="SAM" id="Phobius"/>
    </source>
</evidence>
<organism evidence="2 3">
    <name type="scientific">Thauera aminoaromatica</name>
    <dbReference type="NCBI Taxonomy" id="164330"/>
    <lineage>
        <taxon>Bacteria</taxon>
        <taxon>Pseudomonadati</taxon>
        <taxon>Pseudomonadota</taxon>
        <taxon>Betaproteobacteria</taxon>
        <taxon>Rhodocyclales</taxon>
        <taxon>Zoogloeaceae</taxon>
        <taxon>Thauera</taxon>
    </lineage>
</organism>
<dbReference type="KEGG" id="tmz:Tmz1t_0355"/>
<evidence type="ECO:0000313" key="3">
    <source>
        <dbReference type="Proteomes" id="UP000002186"/>
    </source>
</evidence>
<dbReference type="HOGENOM" id="CLU_1685727_0_0_4"/>
<feature type="transmembrane region" description="Helical" evidence="1">
    <location>
        <begin position="118"/>
        <end position="136"/>
    </location>
</feature>
<name>C4ZIK3_THASP</name>
<dbReference type="EMBL" id="CP001281">
    <property type="protein sequence ID" value="ACK53140.1"/>
    <property type="molecule type" value="Genomic_DNA"/>
</dbReference>
<keyword evidence="3" id="KW-1185">Reference proteome</keyword>
<reference evidence="2 3" key="2">
    <citation type="journal article" date="2012" name="Stand. Genomic Sci.">
        <title>Complete genome sequence of Thauera aminoaromatica strain MZ1T.</title>
        <authorList>
            <person name="Jiang K."/>
            <person name="Sanseverino J."/>
            <person name="Chauhan A."/>
            <person name="Lucas S."/>
            <person name="Copeland A."/>
            <person name="Lapidus A."/>
            <person name="Del Rio T.G."/>
            <person name="Dalin E."/>
            <person name="Tice H."/>
            <person name="Bruce D."/>
            <person name="Goodwin L."/>
            <person name="Pitluck S."/>
            <person name="Sims D."/>
            <person name="Brettin T."/>
            <person name="Detter J.C."/>
            <person name="Han C."/>
            <person name="Chang Y.J."/>
            <person name="Larimer F."/>
            <person name="Land M."/>
            <person name="Hauser L."/>
            <person name="Kyrpides N.C."/>
            <person name="Mikhailova N."/>
            <person name="Moser S."/>
            <person name="Jegier P."/>
            <person name="Close D."/>
            <person name="Debruyn J.M."/>
            <person name="Wang Y."/>
            <person name="Layton A.C."/>
            <person name="Allen M.S."/>
            <person name="Sayler G.S."/>
        </authorList>
    </citation>
    <scope>NUCLEOTIDE SEQUENCE [LARGE SCALE GENOMIC DNA]</scope>
    <source>
        <strain evidence="2 3">MZ1T</strain>
    </source>
</reference>
<proteinExistence type="predicted"/>
<keyword evidence="1" id="KW-1133">Transmembrane helix</keyword>
<sequence>MRVKGVSPDGKKAVEFESELIGREFIDRMVNFDLSEDDIRKRIDRLAVSADVKSLLYSLAKASIAIGAQVVRIGRKVIDYVCMLVKEFPKVTFFALLGAIAGFLVATIPILGVVLGPIVTPIAIAVGAAFGVLEDIRDQALKRKITEFHAQFAPLA</sequence>
<keyword evidence="1" id="KW-0812">Transmembrane</keyword>
<reference evidence="3" key="1">
    <citation type="submission" date="2009-05" db="EMBL/GenBank/DDBJ databases">
        <title>Complete sequence of chromosome of Thauera sp. MZ1T.</title>
        <authorList>
            <consortium name="US DOE Joint Genome Institute"/>
            <person name="Lucas S."/>
            <person name="Copeland A."/>
            <person name="Lapidus A."/>
            <person name="Glavina del Rio T."/>
            <person name="Dalin E."/>
            <person name="Tice H."/>
            <person name="Bruce D."/>
            <person name="Goodwin L."/>
            <person name="Pitluck S."/>
            <person name="Sims D."/>
            <person name="Brettin T."/>
            <person name="Detter J.C."/>
            <person name="Han C."/>
            <person name="Larimer F."/>
            <person name="Land M."/>
            <person name="Hauser L."/>
            <person name="Kyrpides N."/>
            <person name="Mikhailova N."/>
            <person name="Sayler G.S."/>
        </authorList>
    </citation>
    <scope>NUCLEOTIDE SEQUENCE [LARGE SCALE GENOMIC DNA]</scope>
    <source>
        <strain evidence="3">MZ1T</strain>
    </source>
</reference>
<gene>
    <name evidence="2" type="ordered locus">Tmz1t_0355</name>
</gene>
<accession>C4ZIK3</accession>
<dbReference type="STRING" id="85643.Tmz1t_0355"/>
<dbReference type="Proteomes" id="UP000002186">
    <property type="component" value="Chromosome"/>
</dbReference>